<proteinExistence type="predicted"/>
<accession>A0A1H2V4H1</accession>
<dbReference type="EMBL" id="FNNH01000019">
    <property type="protein sequence ID" value="SDW62854.1"/>
    <property type="molecule type" value="Genomic_DNA"/>
</dbReference>
<keyword evidence="1" id="KW-0175">Coiled coil</keyword>
<gene>
    <name evidence="2" type="ORF">SAMN05421882_101937</name>
</gene>
<dbReference type="AlphaFoldDB" id="A0A1H2V4H1"/>
<evidence type="ECO:0000313" key="3">
    <source>
        <dbReference type="Proteomes" id="UP000183454"/>
    </source>
</evidence>
<dbReference type="InterPro" id="IPR011990">
    <property type="entry name" value="TPR-like_helical_dom_sf"/>
</dbReference>
<reference evidence="2 3" key="1">
    <citation type="submission" date="2016-10" db="EMBL/GenBank/DDBJ databases">
        <authorList>
            <person name="de Groot N.N."/>
        </authorList>
    </citation>
    <scope>NUCLEOTIDE SEQUENCE [LARGE SCALE GENOMIC DNA]</scope>
    <source>
        <strain evidence="2 3">Nm110</strain>
    </source>
</reference>
<dbReference type="SUPFAM" id="SSF48452">
    <property type="entry name" value="TPR-like"/>
    <property type="match status" value="1"/>
</dbReference>
<feature type="coiled-coil region" evidence="1">
    <location>
        <begin position="429"/>
        <end position="479"/>
    </location>
</feature>
<dbReference type="RefSeq" id="WP_074667031.1">
    <property type="nucleotide sequence ID" value="NZ_FNNH01000019.1"/>
</dbReference>
<sequence length="530" mass="59606">MGNLSTSIVEEGGRVTFALNPVERHLINLGDSWLEFKADASKRLLLWQTPDNATRILQCFFELQKHESQYSTNDLFIVFNAGFENSIQYSRALKEELAGQYEASKEDLKQQGIAADWEFKPEVLPDSPSGFIQSLRLFGSKYHKVIGHLVAVLMPQSVENDRAFISWLERVMQTGIPERLRLVVIDSTEYPRFGKLIDSSNPLVYNDTLKVDTLAIAQETFAQEVTTGPAGVFRNYLMGLVTLIEKGSLEQVKAKAIDAFIFARKQKWSDQEVAIRMLYAGALLKEKHFGAAQKIYQGARQSAVQAMESDHPAGRQLVLQTWFGEASADFASGDIVHAAECYDQAAIVARQIPNPVLEIEAYRMTAFCHARLAQRDAALERSLKVFACAKQLKPEARPITTMPLAAIDLLRIIDPERVQLMEDIKYRFIAAIEKANEVLEQQAEELDKAQDTQQLHIAEETLKLNKERAKREAEYALDEVVRAGSEQFQDIFSQARELLNKEWPLATLAAVQLPSELQNQGMIAQGEALS</sequence>
<protein>
    <submittedName>
        <fullName evidence="2">Uncharacterized protein</fullName>
    </submittedName>
</protein>
<evidence type="ECO:0000256" key="1">
    <source>
        <dbReference type="SAM" id="Coils"/>
    </source>
</evidence>
<evidence type="ECO:0000313" key="2">
    <source>
        <dbReference type="EMBL" id="SDW62854.1"/>
    </source>
</evidence>
<dbReference type="Proteomes" id="UP000183454">
    <property type="component" value="Unassembled WGS sequence"/>
</dbReference>
<organism evidence="2 3">
    <name type="scientific">Nitrosomonas communis</name>
    <dbReference type="NCBI Taxonomy" id="44574"/>
    <lineage>
        <taxon>Bacteria</taxon>
        <taxon>Pseudomonadati</taxon>
        <taxon>Pseudomonadota</taxon>
        <taxon>Betaproteobacteria</taxon>
        <taxon>Nitrosomonadales</taxon>
        <taxon>Nitrosomonadaceae</taxon>
        <taxon>Nitrosomonas</taxon>
    </lineage>
</organism>
<name>A0A1H2V4H1_9PROT</name>